<sequence length="52" mass="5121">MSASTAESTALRTLFMTVEIGCSARVSSGKDASGVGGVAGDSDNGGRRENVG</sequence>
<reference evidence="2" key="1">
    <citation type="submission" date="2013-12" db="EMBL/GenBank/DDBJ databases">
        <title>The Genome Sequence of Aphanomyces invadans NJM9701.</title>
        <authorList>
            <consortium name="The Broad Institute Genomics Platform"/>
            <person name="Russ C."/>
            <person name="Tyler B."/>
            <person name="van West P."/>
            <person name="Dieguez-Uribeondo J."/>
            <person name="Young S.K."/>
            <person name="Zeng Q."/>
            <person name="Gargeya S."/>
            <person name="Fitzgerald M."/>
            <person name="Abouelleil A."/>
            <person name="Alvarado L."/>
            <person name="Chapman S.B."/>
            <person name="Gainer-Dewar J."/>
            <person name="Goldberg J."/>
            <person name="Griggs A."/>
            <person name="Gujja S."/>
            <person name="Hansen M."/>
            <person name="Howarth C."/>
            <person name="Imamovic A."/>
            <person name="Ireland A."/>
            <person name="Larimer J."/>
            <person name="McCowan C."/>
            <person name="Murphy C."/>
            <person name="Pearson M."/>
            <person name="Poon T.W."/>
            <person name="Priest M."/>
            <person name="Roberts A."/>
            <person name="Saif S."/>
            <person name="Shea T."/>
            <person name="Sykes S."/>
            <person name="Wortman J."/>
            <person name="Nusbaum C."/>
            <person name="Birren B."/>
        </authorList>
    </citation>
    <scope>NUCLEOTIDE SEQUENCE [LARGE SCALE GENOMIC DNA]</scope>
    <source>
        <strain evidence="2">NJM9701</strain>
    </source>
</reference>
<protein>
    <submittedName>
        <fullName evidence="2">Uncharacterized protein</fullName>
    </submittedName>
</protein>
<dbReference type="VEuPathDB" id="FungiDB:H310_15370"/>
<name>A0A024T7G2_9STRA</name>
<evidence type="ECO:0000313" key="2">
    <source>
        <dbReference type="EMBL" id="ETV89800.1"/>
    </source>
</evidence>
<feature type="non-terminal residue" evidence="2">
    <location>
        <position position="52"/>
    </location>
</feature>
<accession>A0A024T7G2</accession>
<dbReference type="EMBL" id="KI914352">
    <property type="protein sequence ID" value="ETV89800.1"/>
    <property type="molecule type" value="Genomic_DNA"/>
</dbReference>
<evidence type="ECO:0000256" key="1">
    <source>
        <dbReference type="SAM" id="MobiDB-lite"/>
    </source>
</evidence>
<dbReference type="GeneID" id="20092420"/>
<dbReference type="AlphaFoldDB" id="A0A024T7G2"/>
<dbReference type="RefSeq" id="XP_008881568.1">
    <property type="nucleotide sequence ID" value="XM_008883346.1"/>
</dbReference>
<proteinExistence type="predicted"/>
<feature type="region of interest" description="Disordered" evidence="1">
    <location>
        <begin position="26"/>
        <end position="52"/>
    </location>
</feature>
<organism evidence="2">
    <name type="scientific">Aphanomyces invadans</name>
    <dbReference type="NCBI Taxonomy" id="157072"/>
    <lineage>
        <taxon>Eukaryota</taxon>
        <taxon>Sar</taxon>
        <taxon>Stramenopiles</taxon>
        <taxon>Oomycota</taxon>
        <taxon>Saprolegniomycetes</taxon>
        <taxon>Saprolegniales</taxon>
        <taxon>Verrucalvaceae</taxon>
        <taxon>Aphanomyces</taxon>
    </lineage>
</organism>
<gene>
    <name evidence="2" type="ORF">H310_15370</name>
</gene>